<dbReference type="PANTHER" id="PTHR30157:SF0">
    <property type="entry name" value="NADPH-DEPENDENT FERRIC-CHELATE REDUCTASE"/>
    <property type="match status" value="1"/>
</dbReference>
<dbReference type="InterPro" id="IPR017938">
    <property type="entry name" value="Riboflavin_synthase-like_b-brl"/>
</dbReference>
<name>A0A212S8F8_RHOAC</name>
<dbReference type="Gene3D" id="3.40.50.80">
    <property type="entry name" value="Nucleotide-binding domain of ferredoxin-NADP reductase (FNR) module"/>
    <property type="match status" value="1"/>
</dbReference>
<dbReference type="AlphaFoldDB" id="A0A212S8F8"/>
<dbReference type="RefSeq" id="WP_088522244.1">
    <property type="nucleotide sequence ID" value="NZ_FYDG01000016.1"/>
</dbReference>
<dbReference type="InterPro" id="IPR008333">
    <property type="entry name" value="Cbr1-like_FAD-bd_dom"/>
</dbReference>
<dbReference type="EMBL" id="FYDG01000016">
    <property type="protein sequence ID" value="SNB81621.1"/>
    <property type="molecule type" value="Genomic_DNA"/>
</dbReference>
<dbReference type="Gene3D" id="2.40.30.10">
    <property type="entry name" value="Translation factors"/>
    <property type="match status" value="1"/>
</dbReference>
<dbReference type="Pfam" id="PF00970">
    <property type="entry name" value="FAD_binding_6"/>
    <property type="match status" value="1"/>
</dbReference>
<dbReference type="InterPro" id="IPR039261">
    <property type="entry name" value="FNR_nucleotide-bd"/>
</dbReference>
<dbReference type="PANTHER" id="PTHR30157">
    <property type="entry name" value="FERRIC REDUCTASE, NADPH-DEPENDENT"/>
    <property type="match status" value="1"/>
</dbReference>
<dbReference type="PROSITE" id="PS51384">
    <property type="entry name" value="FAD_FR"/>
    <property type="match status" value="1"/>
</dbReference>
<dbReference type="GO" id="GO:0016491">
    <property type="term" value="F:oxidoreductase activity"/>
    <property type="evidence" value="ECO:0007669"/>
    <property type="project" value="InterPro"/>
</dbReference>
<protein>
    <submittedName>
        <fullName evidence="2">NADPH-dependent ferric siderophore reductase, contains FAD-binding and SIP domains</fullName>
    </submittedName>
</protein>
<dbReference type="InterPro" id="IPR017927">
    <property type="entry name" value="FAD-bd_FR_type"/>
</dbReference>
<proteinExistence type="predicted"/>
<organism evidence="2 3">
    <name type="scientific">Rhodoblastus acidophilus</name>
    <name type="common">Rhodopseudomonas acidophila</name>
    <dbReference type="NCBI Taxonomy" id="1074"/>
    <lineage>
        <taxon>Bacteria</taxon>
        <taxon>Pseudomonadati</taxon>
        <taxon>Pseudomonadota</taxon>
        <taxon>Alphaproteobacteria</taxon>
        <taxon>Hyphomicrobiales</taxon>
        <taxon>Rhodoblastaceae</taxon>
        <taxon>Rhodoblastus</taxon>
    </lineage>
</organism>
<dbReference type="Pfam" id="PF04954">
    <property type="entry name" value="SIP"/>
    <property type="match status" value="1"/>
</dbReference>
<dbReference type="InterPro" id="IPR039374">
    <property type="entry name" value="SIP_fam"/>
</dbReference>
<evidence type="ECO:0000259" key="1">
    <source>
        <dbReference type="PROSITE" id="PS51384"/>
    </source>
</evidence>
<dbReference type="Proteomes" id="UP000198418">
    <property type="component" value="Unassembled WGS sequence"/>
</dbReference>
<keyword evidence="3" id="KW-1185">Reference proteome</keyword>
<accession>A0A212S8F8</accession>
<evidence type="ECO:0000313" key="3">
    <source>
        <dbReference type="Proteomes" id="UP000198418"/>
    </source>
</evidence>
<evidence type="ECO:0000313" key="2">
    <source>
        <dbReference type="EMBL" id="SNB81621.1"/>
    </source>
</evidence>
<feature type="domain" description="FAD-binding FR-type" evidence="1">
    <location>
        <begin position="27"/>
        <end position="127"/>
    </location>
</feature>
<dbReference type="OrthoDB" id="9814826at2"/>
<dbReference type="InterPro" id="IPR007037">
    <property type="entry name" value="SIP_rossman_dom"/>
</dbReference>
<gene>
    <name evidence="2" type="ORF">SAMN06265338_11613</name>
</gene>
<dbReference type="CDD" id="cd06193">
    <property type="entry name" value="siderophore_interacting"/>
    <property type="match status" value="1"/>
</dbReference>
<reference evidence="3" key="1">
    <citation type="submission" date="2017-06" db="EMBL/GenBank/DDBJ databases">
        <authorList>
            <person name="Varghese N."/>
            <person name="Submissions S."/>
        </authorList>
    </citation>
    <scope>NUCLEOTIDE SEQUENCE [LARGE SCALE GENOMIC DNA]</scope>
    <source>
        <strain evidence="3">DSM 137</strain>
    </source>
</reference>
<sequence length="251" mass="26590">MSSETNEAHTVPASQADGRLTRTLVRWLMRPAVIASVDELSDRFRLISFEGEGLRAAAWRPGQKIQVKVGGGLTARTYTPISWDAAAGAASILVWLRGEGPGSAWVRSLTPGQACQFRGPRASLDIADLKPPFVLFGDETSFGLASSVAGLRPQDATSAFLFEVTSADECAPVLERLGVEAALIERRAGDAHLAAIETQIERHAGAADVRFVLTGKAQSIQRVSRALKAAGVGSARILAKAYWAPGKAGLD</sequence>
<dbReference type="SUPFAM" id="SSF63380">
    <property type="entry name" value="Riboflavin synthase domain-like"/>
    <property type="match status" value="1"/>
</dbReference>